<feature type="region of interest" description="Disordered" evidence="1">
    <location>
        <begin position="1"/>
        <end position="25"/>
    </location>
</feature>
<gene>
    <name evidence="2" type="ORF">CJ030_MR0G008896</name>
</gene>
<dbReference type="AlphaFoldDB" id="A0A6A1UI64"/>
<name>A0A6A1UI64_9ROSI</name>
<sequence>MFRLFQSSSSDLSPALEEQQRKTSGGMEWWDTVTFPIRRVWVGVATRLGIRKNERGV</sequence>
<feature type="compositionally biased region" description="Polar residues" evidence="1">
    <location>
        <begin position="1"/>
        <end position="12"/>
    </location>
</feature>
<keyword evidence="3" id="KW-1185">Reference proteome</keyword>
<evidence type="ECO:0000313" key="3">
    <source>
        <dbReference type="Proteomes" id="UP000516437"/>
    </source>
</evidence>
<proteinExistence type="predicted"/>
<accession>A0A6A1UI64</accession>
<organism evidence="2 3">
    <name type="scientific">Morella rubra</name>
    <name type="common">Chinese bayberry</name>
    <dbReference type="NCBI Taxonomy" id="262757"/>
    <lineage>
        <taxon>Eukaryota</taxon>
        <taxon>Viridiplantae</taxon>
        <taxon>Streptophyta</taxon>
        <taxon>Embryophyta</taxon>
        <taxon>Tracheophyta</taxon>
        <taxon>Spermatophyta</taxon>
        <taxon>Magnoliopsida</taxon>
        <taxon>eudicotyledons</taxon>
        <taxon>Gunneridae</taxon>
        <taxon>Pentapetalae</taxon>
        <taxon>rosids</taxon>
        <taxon>fabids</taxon>
        <taxon>Fagales</taxon>
        <taxon>Myricaceae</taxon>
        <taxon>Morella</taxon>
    </lineage>
</organism>
<protein>
    <submittedName>
        <fullName evidence="2">Uncharacterized protein</fullName>
    </submittedName>
</protein>
<evidence type="ECO:0000313" key="2">
    <source>
        <dbReference type="EMBL" id="KAB1199939.1"/>
    </source>
</evidence>
<dbReference type="EMBL" id="RXIC02000343">
    <property type="protein sequence ID" value="KAB1199939.1"/>
    <property type="molecule type" value="Genomic_DNA"/>
</dbReference>
<evidence type="ECO:0000256" key="1">
    <source>
        <dbReference type="SAM" id="MobiDB-lite"/>
    </source>
</evidence>
<reference evidence="2 3" key="1">
    <citation type="journal article" date="2019" name="Plant Biotechnol. J.">
        <title>The red bayberry genome and genetic basis of sex determination.</title>
        <authorList>
            <person name="Jia H.M."/>
            <person name="Jia H.J."/>
            <person name="Cai Q.L."/>
            <person name="Wang Y."/>
            <person name="Zhao H.B."/>
            <person name="Yang W.F."/>
            <person name="Wang G.Y."/>
            <person name="Li Y.H."/>
            <person name="Zhan D.L."/>
            <person name="Shen Y.T."/>
            <person name="Niu Q.F."/>
            <person name="Chang L."/>
            <person name="Qiu J."/>
            <person name="Zhao L."/>
            <person name="Xie H.B."/>
            <person name="Fu W.Y."/>
            <person name="Jin J."/>
            <person name="Li X.W."/>
            <person name="Jiao Y."/>
            <person name="Zhou C.C."/>
            <person name="Tu T."/>
            <person name="Chai C.Y."/>
            <person name="Gao J.L."/>
            <person name="Fan L.J."/>
            <person name="van de Weg E."/>
            <person name="Wang J.Y."/>
            <person name="Gao Z.S."/>
        </authorList>
    </citation>
    <scope>NUCLEOTIDE SEQUENCE [LARGE SCALE GENOMIC DNA]</scope>
    <source>
        <tissue evidence="2">Leaves</tissue>
    </source>
</reference>
<comment type="caution">
    <text evidence="2">The sequence shown here is derived from an EMBL/GenBank/DDBJ whole genome shotgun (WGS) entry which is preliminary data.</text>
</comment>
<dbReference type="Proteomes" id="UP000516437">
    <property type="component" value="Unassembled WGS sequence"/>
</dbReference>
<dbReference type="OrthoDB" id="661559at2759"/>